<gene>
    <name evidence="1" type="ORF">CPB84DRAFT_1798932</name>
</gene>
<organism evidence="1 2">
    <name type="scientific">Gymnopilus junonius</name>
    <name type="common">Spectacular rustgill mushroom</name>
    <name type="synonym">Gymnopilus spectabilis subsp. junonius</name>
    <dbReference type="NCBI Taxonomy" id="109634"/>
    <lineage>
        <taxon>Eukaryota</taxon>
        <taxon>Fungi</taxon>
        <taxon>Dikarya</taxon>
        <taxon>Basidiomycota</taxon>
        <taxon>Agaricomycotina</taxon>
        <taxon>Agaricomycetes</taxon>
        <taxon>Agaricomycetidae</taxon>
        <taxon>Agaricales</taxon>
        <taxon>Agaricineae</taxon>
        <taxon>Hymenogastraceae</taxon>
        <taxon>Gymnopilus</taxon>
    </lineage>
</organism>
<evidence type="ECO:0000313" key="1">
    <source>
        <dbReference type="EMBL" id="KAF8872835.1"/>
    </source>
</evidence>
<proteinExistence type="predicted"/>
<dbReference type="OrthoDB" id="3146759at2759"/>
<dbReference type="AlphaFoldDB" id="A0A9P5N811"/>
<accession>A0A9P5N811</accession>
<reference evidence="1" key="1">
    <citation type="submission" date="2020-11" db="EMBL/GenBank/DDBJ databases">
        <authorList>
            <consortium name="DOE Joint Genome Institute"/>
            <person name="Ahrendt S."/>
            <person name="Riley R."/>
            <person name="Andreopoulos W."/>
            <person name="LaButti K."/>
            <person name="Pangilinan J."/>
            <person name="Ruiz-duenas F.J."/>
            <person name="Barrasa J.M."/>
            <person name="Sanchez-Garcia M."/>
            <person name="Camarero S."/>
            <person name="Miyauchi S."/>
            <person name="Serrano A."/>
            <person name="Linde D."/>
            <person name="Babiker R."/>
            <person name="Drula E."/>
            <person name="Ayuso-Fernandez I."/>
            <person name="Pacheco R."/>
            <person name="Padilla G."/>
            <person name="Ferreira P."/>
            <person name="Barriuso J."/>
            <person name="Kellner H."/>
            <person name="Castanera R."/>
            <person name="Alfaro M."/>
            <person name="Ramirez L."/>
            <person name="Pisabarro A.G."/>
            <person name="Kuo A."/>
            <person name="Tritt A."/>
            <person name="Lipzen A."/>
            <person name="He G."/>
            <person name="Yan M."/>
            <person name="Ng V."/>
            <person name="Cullen D."/>
            <person name="Martin F."/>
            <person name="Rosso M.-N."/>
            <person name="Henrissat B."/>
            <person name="Hibbett D."/>
            <person name="Martinez A.T."/>
            <person name="Grigoriev I.V."/>
        </authorList>
    </citation>
    <scope>NUCLEOTIDE SEQUENCE</scope>
    <source>
        <strain evidence="1">AH 44721</strain>
    </source>
</reference>
<keyword evidence="2" id="KW-1185">Reference proteome</keyword>
<dbReference type="EMBL" id="JADNYJ010000254">
    <property type="protein sequence ID" value="KAF8872835.1"/>
    <property type="molecule type" value="Genomic_DNA"/>
</dbReference>
<dbReference type="Proteomes" id="UP000724874">
    <property type="component" value="Unassembled WGS sequence"/>
</dbReference>
<name>A0A9P5N811_GYMJU</name>
<protein>
    <submittedName>
        <fullName evidence="1">Uncharacterized protein</fullName>
    </submittedName>
</protein>
<evidence type="ECO:0000313" key="2">
    <source>
        <dbReference type="Proteomes" id="UP000724874"/>
    </source>
</evidence>
<comment type="caution">
    <text evidence="1">The sequence shown here is derived from an EMBL/GenBank/DDBJ whole genome shotgun (WGS) entry which is preliminary data.</text>
</comment>
<sequence length="74" mass="8602">MCYLLHIMVGFSCGHIYLERRQKVECHSKTCAVSASHERQEHECEEKCTQRLGNAQELVRESLNYICDRCRLGA</sequence>